<evidence type="ECO:0000313" key="1">
    <source>
        <dbReference type="EMBL" id="AIG98374.1"/>
    </source>
</evidence>
<dbReference type="HOGENOM" id="CLU_1212565_0_0_2"/>
<reference evidence="1 2" key="1">
    <citation type="submission" date="2013-07" db="EMBL/GenBank/DDBJ databases">
        <title>Genome of Archaeoglobus fulgidus.</title>
        <authorList>
            <person name="Fiebig A."/>
            <person name="Birkeland N.-K."/>
        </authorList>
    </citation>
    <scope>NUCLEOTIDE SEQUENCE [LARGE SCALE GENOMIC DNA]</scope>
    <source>
        <strain evidence="1 2">DSM 8774</strain>
    </source>
</reference>
<dbReference type="Proteomes" id="UP000028501">
    <property type="component" value="Chromosome"/>
</dbReference>
<dbReference type="GeneID" id="24795113"/>
<proteinExistence type="predicted"/>
<evidence type="ECO:0000313" key="2">
    <source>
        <dbReference type="Proteomes" id="UP000028501"/>
    </source>
</evidence>
<dbReference type="KEGG" id="afg:AFULGI_00016120"/>
<organism evidence="1 2">
    <name type="scientific">Archaeoglobus fulgidus DSM 8774</name>
    <dbReference type="NCBI Taxonomy" id="1344584"/>
    <lineage>
        <taxon>Archaea</taxon>
        <taxon>Methanobacteriati</taxon>
        <taxon>Methanobacteriota</taxon>
        <taxon>Archaeoglobi</taxon>
        <taxon>Archaeoglobales</taxon>
        <taxon>Archaeoglobaceae</taxon>
        <taxon>Archaeoglobus</taxon>
    </lineage>
</organism>
<name>A0A075WGZ9_ARCFL</name>
<dbReference type="RefSeq" id="WP_048095731.1">
    <property type="nucleotide sequence ID" value="NZ_CP006577.1"/>
</dbReference>
<dbReference type="EMBL" id="CP006577">
    <property type="protein sequence ID" value="AIG98374.1"/>
    <property type="molecule type" value="Genomic_DNA"/>
</dbReference>
<sequence>MSTLSICEHRDTAECEANLENLKEVFKYVLFRVIADVKVDFSSLKVFSYRVLRNGGRRLYEYVMDAEDYFKFIRIYGMDVILEDELLTPKTAKDLERVLPDGAVIEELPDKITIYAPEEKIGLFIGRGGWKTRRLSEIMQKRVVITSGYVLRFYGLIGNKVRVVVEHGGVVIENFILPLYEFAILANQEGVCVLSRGIGLGGIVESYLMSEKAYQEVREYSQNTTKIL</sequence>
<protein>
    <submittedName>
        <fullName evidence="1">Uncharacterized protein</fullName>
    </submittedName>
</protein>
<gene>
    <name evidence="1" type="ORF">AFULGI_00016120</name>
</gene>
<dbReference type="AlphaFoldDB" id="A0A075WGZ9"/>
<accession>A0A075WGZ9</accession>